<protein>
    <recommendedName>
        <fullName evidence="3">CARDB protein</fullName>
    </recommendedName>
</protein>
<dbReference type="AlphaFoldDB" id="A0A1H6FMQ6"/>
<accession>A0A1H6FMQ6</accession>
<evidence type="ECO:0008006" key="3">
    <source>
        <dbReference type="Google" id="ProtNLM"/>
    </source>
</evidence>
<reference evidence="2" key="1">
    <citation type="submission" date="2016-10" db="EMBL/GenBank/DDBJ databases">
        <authorList>
            <person name="Varghese N."/>
            <person name="Submissions S."/>
        </authorList>
    </citation>
    <scope>NUCLEOTIDE SEQUENCE [LARGE SCALE GENOMIC DNA]</scope>
    <source>
        <strain evidence="2">ATCC 35263</strain>
    </source>
</reference>
<name>A0A1H6FMQ6_THEAL</name>
<organism evidence="1 2">
    <name type="scientific">Thermoleophilum album</name>
    <dbReference type="NCBI Taxonomy" id="29539"/>
    <lineage>
        <taxon>Bacteria</taxon>
        <taxon>Bacillati</taxon>
        <taxon>Actinomycetota</taxon>
        <taxon>Thermoleophilia</taxon>
        <taxon>Thermoleophilales</taxon>
        <taxon>Thermoleophilaceae</taxon>
        <taxon>Thermoleophilum</taxon>
    </lineage>
</organism>
<evidence type="ECO:0000313" key="2">
    <source>
        <dbReference type="Proteomes" id="UP000222056"/>
    </source>
</evidence>
<keyword evidence="2" id="KW-1185">Reference proteome</keyword>
<dbReference type="InterPro" id="IPR013783">
    <property type="entry name" value="Ig-like_fold"/>
</dbReference>
<dbReference type="Gene3D" id="2.60.40.10">
    <property type="entry name" value="Immunoglobulins"/>
    <property type="match status" value="1"/>
</dbReference>
<dbReference type="GO" id="GO:0005975">
    <property type="term" value="P:carbohydrate metabolic process"/>
    <property type="evidence" value="ECO:0007669"/>
    <property type="project" value="UniProtKB-ARBA"/>
</dbReference>
<dbReference type="Proteomes" id="UP000222056">
    <property type="component" value="Unassembled WGS sequence"/>
</dbReference>
<dbReference type="STRING" id="29539.SAMN02745716_0645"/>
<gene>
    <name evidence="1" type="ORF">SAMN02745716_0645</name>
</gene>
<evidence type="ECO:0000313" key="1">
    <source>
        <dbReference type="EMBL" id="SEH11054.1"/>
    </source>
</evidence>
<proteinExistence type="predicted"/>
<sequence length="333" mass="35466">MVRRGAAIAGMLLFVIVAGLGVRGCLDARKRAAIKDWTGDAAALVRESNAQGTTLVELLQGGRRGTDPVQVENELNTLRSESRQLVTRLEDLGRPDELARPYRYLLEVLALRRDAIDRIADQLPLAIGDRGAAQATERIAAEVQTLLAADVLYRVRFLTELRAVLRSEGLADEVALPRSEIIKDLTLLDPARIADGINALRNGGGREQATARPGLHGTGIVTASIGGQPLANGGSATVTLRGPLSAQVQVANQGESDEMGVRVRVRIGSGPGAIEAGARIECIARGQTATVTVPITREPPTGQQVPVEVRVDPVPGERKTDNNVLRASVIFTR</sequence>
<dbReference type="EMBL" id="FNWJ01000001">
    <property type="protein sequence ID" value="SEH11054.1"/>
    <property type="molecule type" value="Genomic_DNA"/>
</dbReference>